<sequence length="70" mass="7528">MSSPDTIHGVLLVRGWVVRRGFSPSLTSRFVQACDTSPVSSRATTAATISTAMSRCPRHCPSRVLLNVPT</sequence>
<name>U1QU87_9ACTO</name>
<keyword evidence="2" id="KW-1185">Reference proteome</keyword>
<gene>
    <name evidence="1" type="ORF">HMPREF1979_00794</name>
</gene>
<evidence type="ECO:0000313" key="2">
    <source>
        <dbReference type="Proteomes" id="UP000016536"/>
    </source>
</evidence>
<comment type="caution">
    <text evidence="1">The sequence shown here is derived from an EMBL/GenBank/DDBJ whole genome shotgun (WGS) entry which is preliminary data.</text>
</comment>
<dbReference type="EMBL" id="AWSE01000034">
    <property type="protein sequence ID" value="ERH25134.1"/>
    <property type="molecule type" value="Genomic_DNA"/>
</dbReference>
<proteinExistence type="predicted"/>
<dbReference type="HOGENOM" id="CLU_2748657_0_0_11"/>
<protein>
    <submittedName>
        <fullName evidence="1">Uncharacterized protein</fullName>
    </submittedName>
</protein>
<evidence type="ECO:0000313" key="1">
    <source>
        <dbReference type="EMBL" id="ERH25134.1"/>
    </source>
</evidence>
<organism evidence="1 2">
    <name type="scientific">Actinomyces johnsonii F0542</name>
    <dbReference type="NCBI Taxonomy" id="1321818"/>
    <lineage>
        <taxon>Bacteria</taxon>
        <taxon>Bacillati</taxon>
        <taxon>Actinomycetota</taxon>
        <taxon>Actinomycetes</taxon>
        <taxon>Actinomycetales</taxon>
        <taxon>Actinomycetaceae</taxon>
        <taxon>Actinomyces</taxon>
    </lineage>
</organism>
<reference evidence="1 2" key="1">
    <citation type="submission" date="2013-08" db="EMBL/GenBank/DDBJ databases">
        <authorList>
            <person name="Weinstock G."/>
            <person name="Sodergren E."/>
            <person name="Wylie T."/>
            <person name="Fulton L."/>
            <person name="Fulton R."/>
            <person name="Fronick C."/>
            <person name="O'Laughlin M."/>
            <person name="Godfrey J."/>
            <person name="Miner T."/>
            <person name="Herter B."/>
            <person name="Appelbaum E."/>
            <person name="Cordes M."/>
            <person name="Lek S."/>
            <person name="Wollam A."/>
            <person name="Pepin K.H."/>
            <person name="Palsikar V.B."/>
            <person name="Mitreva M."/>
            <person name="Wilson R.K."/>
        </authorList>
    </citation>
    <scope>NUCLEOTIDE SEQUENCE [LARGE SCALE GENOMIC DNA]</scope>
    <source>
        <strain evidence="1 2">F0542</strain>
    </source>
</reference>
<dbReference type="Proteomes" id="UP000016536">
    <property type="component" value="Unassembled WGS sequence"/>
</dbReference>
<accession>U1QU87</accession>
<dbReference type="AlphaFoldDB" id="U1QU87"/>